<evidence type="ECO:0000256" key="6">
    <source>
        <dbReference type="SAM" id="MobiDB-lite"/>
    </source>
</evidence>
<feature type="transmembrane region" description="Helical" evidence="7">
    <location>
        <begin position="92"/>
        <end position="115"/>
    </location>
</feature>
<feature type="transmembrane region" description="Helical" evidence="7">
    <location>
        <begin position="490"/>
        <end position="510"/>
    </location>
</feature>
<dbReference type="AlphaFoldDB" id="A0A941AZU1"/>
<protein>
    <submittedName>
        <fullName evidence="9">MFS transporter</fullName>
    </submittedName>
</protein>
<feature type="transmembrane region" description="Helical" evidence="7">
    <location>
        <begin position="343"/>
        <end position="364"/>
    </location>
</feature>
<keyword evidence="2 7" id="KW-0812">Transmembrane</keyword>
<comment type="caution">
    <text evidence="9">The sequence shown here is derived from an EMBL/GenBank/DDBJ whole genome shotgun (WGS) entry which is preliminary data.</text>
</comment>
<evidence type="ECO:0000256" key="5">
    <source>
        <dbReference type="ARBA" id="ARBA00023251"/>
    </source>
</evidence>
<dbReference type="PRINTS" id="PR01036">
    <property type="entry name" value="TCRTETB"/>
</dbReference>
<gene>
    <name evidence="9" type="ORF">J5Y05_08550</name>
</gene>
<dbReference type="Gene3D" id="1.20.1250.20">
    <property type="entry name" value="MFS general substrate transporter like domains"/>
    <property type="match status" value="1"/>
</dbReference>
<proteinExistence type="predicted"/>
<dbReference type="SUPFAM" id="SSF103473">
    <property type="entry name" value="MFS general substrate transporter"/>
    <property type="match status" value="1"/>
</dbReference>
<feature type="transmembrane region" description="Helical" evidence="7">
    <location>
        <begin position="212"/>
        <end position="230"/>
    </location>
</feature>
<dbReference type="GO" id="GO:0022857">
    <property type="term" value="F:transmembrane transporter activity"/>
    <property type="evidence" value="ECO:0007669"/>
    <property type="project" value="InterPro"/>
</dbReference>
<organism evidence="9 10">
    <name type="scientific">Streptomyces tagetis</name>
    <dbReference type="NCBI Taxonomy" id="2820809"/>
    <lineage>
        <taxon>Bacteria</taxon>
        <taxon>Bacillati</taxon>
        <taxon>Actinomycetota</taxon>
        <taxon>Actinomycetes</taxon>
        <taxon>Kitasatosporales</taxon>
        <taxon>Streptomycetaceae</taxon>
        <taxon>Streptomyces</taxon>
    </lineage>
</organism>
<evidence type="ECO:0000256" key="7">
    <source>
        <dbReference type="SAM" id="Phobius"/>
    </source>
</evidence>
<evidence type="ECO:0000313" key="9">
    <source>
        <dbReference type="EMBL" id="MBQ0826555.1"/>
    </source>
</evidence>
<keyword evidence="4 7" id="KW-0472">Membrane</keyword>
<feature type="transmembrane region" description="Helical" evidence="7">
    <location>
        <begin position="62"/>
        <end position="80"/>
    </location>
</feature>
<dbReference type="PROSITE" id="PS00216">
    <property type="entry name" value="SUGAR_TRANSPORT_1"/>
    <property type="match status" value="1"/>
</dbReference>
<dbReference type="GO" id="GO:0005886">
    <property type="term" value="C:plasma membrane"/>
    <property type="evidence" value="ECO:0007669"/>
    <property type="project" value="UniProtKB-SubCell"/>
</dbReference>
<name>A0A941AZU1_9ACTN</name>
<dbReference type="Proteomes" id="UP000677875">
    <property type="component" value="Unassembled WGS sequence"/>
</dbReference>
<dbReference type="RefSeq" id="WP_210869941.1">
    <property type="nucleotide sequence ID" value="NZ_JAGPNL010000002.1"/>
</dbReference>
<feature type="transmembrane region" description="Helical" evidence="7">
    <location>
        <begin position="121"/>
        <end position="142"/>
    </location>
</feature>
<feature type="transmembrane region" description="Helical" evidence="7">
    <location>
        <begin position="280"/>
        <end position="303"/>
    </location>
</feature>
<dbReference type="InterPro" id="IPR005829">
    <property type="entry name" value="Sugar_transporter_CS"/>
</dbReference>
<sequence>MLEQLPVRSAAPAPAPTPPAPAGGWTLGAVSAATFTLILDVTVVDVALPDIQRSLGASFSQLQWVVDAYVLTLAVFLLAAATVADRLGRRRVFAAGTALFTAASLLCAAATTPLVLNLGRALEGVGGAVMYAVAPALIAHGFRGRRRAVAFCVCGGAGGLAVALGPVAGGALTGLGWRWIFLLNVPVGIVITAIVLTRVAESRDPRRRRLDWPGLAVFSLALTLLVLALVRGEAEGWSGALVLGLFAPAGVLLLAFVLIERRRRDALFDLALLRIRSFDGLAAATVAANAALMTAVLFQILYMQYVLGFSAYGAGVRYLPLALAVFLAALVSGTVAGRFPARLLVGVGCVAIGLGMLASDGLTAQSSWTDLLPGMLLAGFGMGTFNPVRAATAVALMPLSKGGMSSGMSETLQQCGVALGVAALGSVAHNRMHDEFTGAVARSGGLPDMAADRIAESVAAGRPGDAAGLVPPPDFAGGAADEVLVAGLDLVLRIGGVLAVAGGLVGFLLMRRRDFPAGPPGAATRRAARPCPAPEEVPTH</sequence>
<evidence type="ECO:0000256" key="4">
    <source>
        <dbReference type="ARBA" id="ARBA00023136"/>
    </source>
</evidence>
<feature type="transmembrane region" description="Helical" evidence="7">
    <location>
        <begin position="179"/>
        <end position="200"/>
    </location>
</feature>
<dbReference type="InterPro" id="IPR011701">
    <property type="entry name" value="MFS"/>
</dbReference>
<comment type="subcellular location">
    <subcellularLocation>
        <location evidence="1">Cell membrane</location>
        <topology evidence="1">Multi-pass membrane protein</topology>
    </subcellularLocation>
</comment>
<evidence type="ECO:0000256" key="3">
    <source>
        <dbReference type="ARBA" id="ARBA00022989"/>
    </source>
</evidence>
<reference evidence="9" key="1">
    <citation type="submission" date="2021-04" db="EMBL/GenBank/DDBJ databases">
        <title>Genome seq and assembly of Streptomyces sp. RG38.</title>
        <authorList>
            <person name="Chhetri G."/>
        </authorList>
    </citation>
    <scope>NUCLEOTIDE SEQUENCE</scope>
    <source>
        <strain evidence="9">RG38</strain>
    </source>
</reference>
<evidence type="ECO:0000256" key="2">
    <source>
        <dbReference type="ARBA" id="ARBA00022692"/>
    </source>
</evidence>
<keyword evidence="3 7" id="KW-1133">Transmembrane helix</keyword>
<feature type="domain" description="Major facilitator superfamily (MFS) profile" evidence="8">
    <location>
        <begin position="26"/>
        <end position="514"/>
    </location>
</feature>
<feature type="transmembrane region" description="Helical" evidence="7">
    <location>
        <begin position="236"/>
        <end position="259"/>
    </location>
</feature>
<evidence type="ECO:0000259" key="8">
    <source>
        <dbReference type="PROSITE" id="PS50850"/>
    </source>
</evidence>
<dbReference type="GO" id="GO:0046677">
    <property type="term" value="P:response to antibiotic"/>
    <property type="evidence" value="ECO:0007669"/>
    <property type="project" value="UniProtKB-KW"/>
</dbReference>
<dbReference type="PROSITE" id="PS50850">
    <property type="entry name" value="MFS"/>
    <property type="match status" value="1"/>
</dbReference>
<dbReference type="InterPro" id="IPR036259">
    <property type="entry name" value="MFS_trans_sf"/>
</dbReference>
<dbReference type="InterPro" id="IPR020846">
    <property type="entry name" value="MFS_dom"/>
</dbReference>
<feature type="compositionally biased region" description="Pro residues" evidence="6">
    <location>
        <begin position="531"/>
        <end position="540"/>
    </location>
</feature>
<feature type="transmembrane region" description="Helical" evidence="7">
    <location>
        <begin position="149"/>
        <end position="173"/>
    </location>
</feature>
<dbReference type="PANTHER" id="PTHR42718:SF49">
    <property type="entry name" value="EXPORT PROTEIN"/>
    <property type="match status" value="1"/>
</dbReference>
<dbReference type="PANTHER" id="PTHR42718">
    <property type="entry name" value="MAJOR FACILITATOR SUPERFAMILY MULTIDRUG TRANSPORTER MFSC"/>
    <property type="match status" value="1"/>
</dbReference>
<keyword evidence="10" id="KW-1185">Reference proteome</keyword>
<accession>A0A941AZU1</accession>
<dbReference type="CDD" id="cd17321">
    <property type="entry name" value="MFS_MMR_MDR_like"/>
    <property type="match status" value="1"/>
</dbReference>
<dbReference type="Pfam" id="PF07690">
    <property type="entry name" value="MFS_1"/>
    <property type="match status" value="1"/>
</dbReference>
<feature type="region of interest" description="Disordered" evidence="6">
    <location>
        <begin position="518"/>
        <end position="540"/>
    </location>
</feature>
<evidence type="ECO:0000313" key="10">
    <source>
        <dbReference type="Proteomes" id="UP000677875"/>
    </source>
</evidence>
<keyword evidence="5" id="KW-0046">Antibiotic resistance</keyword>
<evidence type="ECO:0000256" key="1">
    <source>
        <dbReference type="ARBA" id="ARBA00004651"/>
    </source>
</evidence>
<feature type="transmembrane region" description="Helical" evidence="7">
    <location>
        <begin position="309"/>
        <end position="331"/>
    </location>
</feature>
<dbReference type="EMBL" id="JAGPNL010000002">
    <property type="protein sequence ID" value="MBQ0826555.1"/>
    <property type="molecule type" value="Genomic_DNA"/>
</dbReference>
<dbReference type="Gene3D" id="1.20.1720.10">
    <property type="entry name" value="Multidrug resistance protein D"/>
    <property type="match status" value="1"/>
</dbReference>